<comment type="cofactor">
    <cofactor evidence="9">
        <name>Mn(2+)</name>
        <dbReference type="ChEBI" id="CHEBI:29035"/>
    </cofactor>
    <text evidence="9">Binds 2 manganese ions per subunit.</text>
</comment>
<dbReference type="InterPro" id="IPR000819">
    <property type="entry name" value="Peptidase_M17_C"/>
</dbReference>
<organism evidence="11 12">
    <name type="scientific">Vibrio cholerae serotype O1 (strain ATCC 39541 / Classical Ogawa 395 / O395)</name>
    <dbReference type="NCBI Taxonomy" id="345073"/>
    <lineage>
        <taxon>Bacteria</taxon>
        <taxon>Pseudomonadati</taxon>
        <taxon>Pseudomonadota</taxon>
        <taxon>Gammaproteobacteria</taxon>
        <taxon>Vibrionales</taxon>
        <taxon>Vibrionaceae</taxon>
        <taxon>Vibrio</taxon>
    </lineage>
</organism>
<feature type="domain" description="Cytosol aminopeptidase" evidence="10">
    <location>
        <begin position="290"/>
        <end position="297"/>
    </location>
</feature>
<accession>A0A0H3AN26</accession>
<dbReference type="FunFam" id="3.40.630.10:FF:000037">
    <property type="entry name" value="Peptidase B"/>
    <property type="match status" value="1"/>
</dbReference>
<feature type="binding site" evidence="9">
    <location>
        <position position="294"/>
    </location>
    <ligand>
        <name>Mn(2+)</name>
        <dbReference type="ChEBI" id="CHEBI:29035"/>
        <label>2</label>
    </ligand>
</feature>
<feature type="binding site" evidence="9">
    <location>
        <position position="210"/>
    </location>
    <ligand>
        <name>Mn(2+)</name>
        <dbReference type="ChEBI" id="CHEBI:29035"/>
        <label>2</label>
    </ligand>
</feature>
<dbReference type="PANTHER" id="PTHR11963:SF20">
    <property type="entry name" value="PEPTIDASE B"/>
    <property type="match status" value="1"/>
</dbReference>
<comment type="subcellular location">
    <subcellularLocation>
        <location evidence="9">Cytoplasm</location>
    </subcellularLocation>
</comment>
<keyword evidence="2 9" id="KW-0031">Aminopeptidase</keyword>
<comment type="function">
    <text evidence="8 9">Probably plays an important role in intracellular peptide degradation.</text>
</comment>
<dbReference type="GO" id="GO:0006508">
    <property type="term" value="P:proteolysis"/>
    <property type="evidence" value="ECO:0007669"/>
    <property type="project" value="UniProtKB-UniRule"/>
</dbReference>
<keyword evidence="6 9" id="KW-0378">Hydrolase</keyword>
<feature type="binding site" evidence="9">
    <location>
        <position position="294"/>
    </location>
    <ligand>
        <name>Mn(2+)</name>
        <dbReference type="ChEBI" id="CHEBI:29035"/>
        <label>1</label>
    </ligand>
</feature>
<evidence type="ECO:0000256" key="4">
    <source>
        <dbReference type="ARBA" id="ARBA00022670"/>
    </source>
</evidence>
<dbReference type="Pfam" id="PF12404">
    <property type="entry name" value="DUF3663"/>
    <property type="match status" value="1"/>
</dbReference>
<evidence type="ECO:0000256" key="7">
    <source>
        <dbReference type="ARBA" id="ARBA00023211"/>
    </source>
</evidence>
<dbReference type="GO" id="GO:0005737">
    <property type="term" value="C:cytoplasm"/>
    <property type="evidence" value="ECO:0007669"/>
    <property type="project" value="UniProtKB-SubCell"/>
</dbReference>
<name>A0A0H3AN26_VIBC3</name>
<evidence type="ECO:0000256" key="3">
    <source>
        <dbReference type="ARBA" id="ARBA00022490"/>
    </source>
</evidence>
<dbReference type="eggNOG" id="COG0260">
    <property type="taxonomic scope" value="Bacteria"/>
</dbReference>
<dbReference type="CDD" id="cd00433">
    <property type="entry name" value="Peptidase_M17"/>
    <property type="match status" value="1"/>
</dbReference>
<dbReference type="GO" id="GO:0030145">
    <property type="term" value="F:manganese ion binding"/>
    <property type="evidence" value="ECO:0007669"/>
    <property type="project" value="UniProtKB-UniRule"/>
</dbReference>
<dbReference type="NCBIfam" id="NF003450">
    <property type="entry name" value="PRK05015.1"/>
    <property type="match status" value="1"/>
</dbReference>
<evidence type="ECO:0000259" key="10">
    <source>
        <dbReference type="PROSITE" id="PS00631"/>
    </source>
</evidence>
<evidence type="ECO:0000256" key="9">
    <source>
        <dbReference type="HAMAP-Rule" id="MF_00504"/>
    </source>
</evidence>
<dbReference type="GO" id="GO:0070006">
    <property type="term" value="F:metalloaminopeptidase activity"/>
    <property type="evidence" value="ECO:0007669"/>
    <property type="project" value="InterPro"/>
</dbReference>
<feature type="active site" evidence="9">
    <location>
        <position position="296"/>
    </location>
</feature>
<dbReference type="Proteomes" id="UP000000249">
    <property type="component" value="Chromosome 1"/>
</dbReference>
<feature type="binding site" evidence="9">
    <location>
        <position position="233"/>
    </location>
    <ligand>
        <name>Mn(2+)</name>
        <dbReference type="ChEBI" id="CHEBI:29035"/>
        <label>2</label>
    </ligand>
</feature>
<keyword evidence="5 9" id="KW-0479">Metal-binding</keyword>
<dbReference type="AlphaFoldDB" id="A0A0H3AN26"/>
<dbReference type="InterPro" id="IPR008330">
    <property type="entry name" value="Pept_M17_PepB"/>
</dbReference>
<dbReference type="KEGG" id="vco:VC0395_A0284"/>
<sequence length="444" mass="48705">MRWHRQSQYLRQGETMSTQMSVFLSTQAAQPQWGEKALISFAEQGATIHLQQTQDFSAIQRAARKLDNQGIRTAFLAGEGWDLESIWAFYQGYRDAKKRNTVEWKALAAAEQAELEARIKATDWTRDIINKSAEEVAPRQLATMAAEFIKSLAPDHVSYRIVKDKDLLTEGWEGIYAVGRGSERTSAMLQLDYNPTGDENAPVFACLVGKGITFDSGGYSLKPSNMMSAMKADMGGSGMITGALGLAIMRGFNKRVKLILCCAENMVSGRALKLGDIITYKNGKTVEIMNTDAEGRLVLADGLIYASEQKPQLIIDCATLTGAAKNALGNDYHALLSYDESLSQQALSAAKEENEALWALPLAEFHREMLPSNFADLSNISNGDYTPGASTAAAFLSYFVEGYQKGWLHFDCSATYRKSASDKWAAGATGMGVKMLARILMQQA</sequence>
<evidence type="ECO:0000313" key="11">
    <source>
        <dbReference type="EMBL" id="ABQ22182.1"/>
    </source>
</evidence>
<feature type="active site" evidence="9">
    <location>
        <position position="222"/>
    </location>
</feature>
<keyword evidence="3 9" id="KW-0963">Cytoplasm</keyword>
<dbReference type="PRINTS" id="PR00481">
    <property type="entry name" value="LAMNOPPTDASE"/>
</dbReference>
<dbReference type="PROSITE" id="PS00631">
    <property type="entry name" value="CYTOSOL_AP"/>
    <property type="match status" value="1"/>
</dbReference>
<dbReference type="EMBL" id="CP000627">
    <property type="protein sequence ID" value="ABQ22182.1"/>
    <property type="molecule type" value="Genomic_DNA"/>
</dbReference>
<evidence type="ECO:0000256" key="2">
    <source>
        <dbReference type="ARBA" id="ARBA00022438"/>
    </source>
</evidence>
<protein>
    <recommendedName>
        <fullName evidence="9">Peptidase B</fullName>
        <ecNumber evidence="9">3.4.11.23</ecNumber>
    </recommendedName>
    <alternativeName>
        <fullName evidence="9">Aminopeptidase B</fullName>
    </alternativeName>
</protein>
<dbReference type="PIRSF" id="PIRSF036388">
    <property type="entry name" value="Ctsl_amnpptdse_B"/>
    <property type="match status" value="1"/>
</dbReference>
<dbReference type="InterPro" id="IPR011356">
    <property type="entry name" value="Leucine_aapep/pepB"/>
</dbReference>
<keyword evidence="7 9" id="KW-0464">Manganese</keyword>
<evidence type="ECO:0000256" key="1">
    <source>
        <dbReference type="ARBA" id="ARBA00009528"/>
    </source>
</evidence>
<feature type="binding site" evidence="9">
    <location>
        <position position="215"/>
    </location>
    <ligand>
        <name>Mn(2+)</name>
        <dbReference type="ChEBI" id="CHEBI:29035"/>
        <label>1</label>
    </ligand>
</feature>
<dbReference type="PANTHER" id="PTHR11963">
    <property type="entry name" value="LEUCINE AMINOPEPTIDASE-RELATED"/>
    <property type="match status" value="1"/>
</dbReference>
<reference evidence="11 12" key="1">
    <citation type="submission" date="2007-03" db="EMBL/GenBank/DDBJ databases">
        <authorList>
            <person name="Heidelberg J."/>
        </authorList>
    </citation>
    <scope>NUCLEOTIDE SEQUENCE [LARGE SCALE GENOMIC DNA]</scope>
    <source>
        <strain evidence="12">ATCC 39541 / Classical Ogawa 395 / O395</strain>
    </source>
</reference>
<dbReference type="Gene3D" id="3.40.630.10">
    <property type="entry name" value="Zn peptidases"/>
    <property type="match status" value="1"/>
</dbReference>
<evidence type="ECO:0000256" key="5">
    <source>
        <dbReference type="ARBA" id="ARBA00022723"/>
    </source>
</evidence>
<dbReference type="EC" id="3.4.11.23" evidence="9"/>
<dbReference type="KEGG" id="vcr:VC395_0772"/>
<feature type="binding site" evidence="9">
    <location>
        <position position="215"/>
    </location>
    <ligand>
        <name>Mn(2+)</name>
        <dbReference type="ChEBI" id="CHEBI:29035"/>
        <label>2</label>
    </ligand>
</feature>
<evidence type="ECO:0000256" key="6">
    <source>
        <dbReference type="ARBA" id="ARBA00022801"/>
    </source>
</evidence>
<comment type="catalytic activity">
    <reaction evidence="9">
        <text>Release of an N-terminal amino acid, Xaa, from a peptide or arylamide. Xaa is preferably Glu or Asp but may be other amino acids, including Leu, Met, His, Cys and Gln.</text>
        <dbReference type="EC" id="3.4.11.23"/>
    </reaction>
</comment>
<dbReference type="SUPFAM" id="SSF53187">
    <property type="entry name" value="Zn-dependent exopeptidases"/>
    <property type="match status" value="1"/>
</dbReference>
<dbReference type="InterPro" id="IPR047620">
    <property type="entry name" value="M17_PepB-like_N"/>
</dbReference>
<dbReference type="HAMAP" id="MF_00504">
    <property type="entry name" value="Aminopeptidase_M17"/>
    <property type="match status" value="1"/>
</dbReference>
<evidence type="ECO:0000256" key="8">
    <source>
        <dbReference type="ARBA" id="ARBA00055139"/>
    </source>
</evidence>
<evidence type="ECO:0000313" key="12">
    <source>
        <dbReference type="Proteomes" id="UP000000249"/>
    </source>
</evidence>
<comment type="subunit">
    <text evidence="9">Homohexamer.</text>
</comment>
<proteinExistence type="inferred from homology"/>
<comment type="similarity">
    <text evidence="1 9">Belongs to the peptidase M17 family.</text>
</comment>
<keyword evidence="4 9" id="KW-0645">Protease</keyword>
<dbReference type="Pfam" id="PF00883">
    <property type="entry name" value="Peptidase_M17"/>
    <property type="match status" value="1"/>
</dbReference>
<gene>
    <name evidence="9 11" type="primary">pepB</name>
    <name evidence="11" type="ordered locus">VC0395_A0284</name>
</gene>
<dbReference type="PATRIC" id="fig|345073.21.peg.746"/>
<feature type="binding site" evidence="9">
    <location>
        <position position="292"/>
    </location>
    <ligand>
        <name>Mn(2+)</name>
        <dbReference type="ChEBI" id="CHEBI:29035"/>
        <label>1</label>
    </ligand>
</feature>